<accession>X1LLU4</accession>
<sequence>FKLGGRVTNVSPQIKNLEQFFIELVKKDNEDNN</sequence>
<protein>
    <submittedName>
        <fullName evidence="1">Uncharacterized protein</fullName>
    </submittedName>
</protein>
<organism evidence="1">
    <name type="scientific">marine sediment metagenome</name>
    <dbReference type="NCBI Taxonomy" id="412755"/>
    <lineage>
        <taxon>unclassified sequences</taxon>
        <taxon>metagenomes</taxon>
        <taxon>ecological metagenomes</taxon>
    </lineage>
</organism>
<proteinExistence type="predicted"/>
<evidence type="ECO:0000313" key="1">
    <source>
        <dbReference type="EMBL" id="GAI06801.1"/>
    </source>
</evidence>
<comment type="caution">
    <text evidence="1">The sequence shown here is derived from an EMBL/GenBank/DDBJ whole genome shotgun (WGS) entry which is preliminary data.</text>
</comment>
<dbReference type="AlphaFoldDB" id="X1LLU4"/>
<reference evidence="1" key="1">
    <citation type="journal article" date="2014" name="Front. Microbiol.">
        <title>High frequency of phylogenetically diverse reductive dehalogenase-homologous genes in deep subseafloor sedimentary metagenomes.</title>
        <authorList>
            <person name="Kawai M."/>
            <person name="Futagami T."/>
            <person name="Toyoda A."/>
            <person name="Takaki Y."/>
            <person name="Nishi S."/>
            <person name="Hori S."/>
            <person name="Arai W."/>
            <person name="Tsubouchi T."/>
            <person name="Morono Y."/>
            <person name="Uchiyama I."/>
            <person name="Ito T."/>
            <person name="Fujiyama A."/>
            <person name="Inagaki F."/>
            <person name="Takami H."/>
        </authorList>
    </citation>
    <scope>NUCLEOTIDE SEQUENCE</scope>
    <source>
        <strain evidence="1">Expedition CK06-06</strain>
    </source>
</reference>
<dbReference type="EMBL" id="BARV01012694">
    <property type="protein sequence ID" value="GAI06801.1"/>
    <property type="molecule type" value="Genomic_DNA"/>
</dbReference>
<name>X1LLU4_9ZZZZ</name>
<feature type="non-terminal residue" evidence="1">
    <location>
        <position position="1"/>
    </location>
</feature>
<gene>
    <name evidence="1" type="ORF">S06H3_23377</name>
</gene>